<evidence type="ECO:0000256" key="3">
    <source>
        <dbReference type="ARBA" id="ARBA00022989"/>
    </source>
</evidence>
<reference evidence="6 7" key="1">
    <citation type="journal article" date="2019" name="PLoS ONE">
        <title>Genomic analyses reveal an absence of contemporary introgressive admixture between fin whales and blue whales, despite known hybrids.</title>
        <authorList>
            <person name="Westbury M.V."/>
            <person name="Petersen B."/>
            <person name="Lorenzen E.D."/>
        </authorList>
    </citation>
    <scope>NUCLEOTIDE SEQUENCE [LARGE SCALE GENOMIC DNA]</scope>
    <source>
        <strain evidence="6">FinWhale-01</strain>
    </source>
</reference>
<dbReference type="InterPro" id="IPR050382">
    <property type="entry name" value="MFS_Na/Anion_cotransporter"/>
</dbReference>
<evidence type="ECO:0000256" key="4">
    <source>
        <dbReference type="ARBA" id="ARBA00023136"/>
    </source>
</evidence>
<dbReference type="InterPro" id="IPR011701">
    <property type="entry name" value="MFS"/>
</dbReference>
<dbReference type="GO" id="GO:0044341">
    <property type="term" value="P:sodium-dependent phosphate transport"/>
    <property type="evidence" value="ECO:0007669"/>
    <property type="project" value="TreeGrafter"/>
</dbReference>
<feature type="transmembrane region" description="Helical" evidence="5">
    <location>
        <begin position="7"/>
        <end position="34"/>
    </location>
</feature>
<feature type="transmembrane region" description="Helical" evidence="5">
    <location>
        <begin position="236"/>
        <end position="256"/>
    </location>
</feature>
<keyword evidence="2 5" id="KW-0812">Transmembrane</keyword>
<proteinExistence type="predicted"/>
<dbReference type="Gene3D" id="1.20.120.540">
    <property type="entry name" value="Voltage-gated potassium channels"/>
    <property type="match status" value="1"/>
</dbReference>
<feature type="non-terminal residue" evidence="6">
    <location>
        <position position="1"/>
    </location>
</feature>
<dbReference type="GO" id="GO:0006820">
    <property type="term" value="P:monoatomic anion transport"/>
    <property type="evidence" value="ECO:0007669"/>
    <property type="project" value="TreeGrafter"/>
</dbReference>
<dbReference type="FunFam" id="1.20.1250.20:FF:000060">
    <property type="entry name" value="Solute carrier family 17 member 3"/>
    <property type="match status" value="1"/>
</dbReference>
<evidence type="ECO:0000313" key="6">
    <source>
        <dbReference type="EMBL" id="KAB0394152.1"/>
    </source>
</evidence>
<comment type="subcellular location">
    <subcellularLocation>
        <location evidence="1">Membrane</location>
        <topology evidence="1">Multi-pass membrane protein</topology>
    </subcellularLocation>
</comment>
<feature type="transmembrane region" description="Helical" evidence="5">
    <location>
        <begin position="111"/>
        <end position="130"/>
    </location>
</feature>
<dbReference type="SUPFAM" id="SSF103473">
    <property type="entry name" value="MFS general substrate transporter"/>
    <property type="match status" value="1"/>
</dbReference>
<feature type="transmembrane region" description="Helical" evidence="5">
    <location>
        <begin position="80"/>
        <end position="99"/>
    </location>
</feature>
<evidence type="ECO:0000313" key="7">
    <source>
        <dbReference type="Proteomes" id="UP000437017"/>
    </source>
</evidence>
<dbReference type="PANTHER" id="PTHR11662:SF26">
    <property type="entry name" value="SODIUM-DEPENDENT PHOSPHATE TRANSPORT PROTEIN 1"/>
    <property type="match status" value="1"/>
</dbReference>
<keyword evidence="7" id="KW-1185">Reference proteome</keyword>
<evidence type="ECO:0008006" key="8">
    <source>
        <dbReference type="Google" id="ProtNLM"/>
    </source>
</evidence>
<dbReference type="GO" id="GO:0022857">
    <property type="term" value="F:transmembrane transporter activity"/>
    <property type="evidence" value="ECO:0007669"/>
    <property type="project" value="InterPro"/>
</dbReference>
<organism evidence="6 7">
    <name type="scientific">Balaenoptera physalus</name>
    <name type="common">Fin whale</name>
    <name type="synonym">Balaena physalus</name>
    <dbReference type="NCBI Taxonomy" id="9770"/>
    <lineage>
        <taxon>Eukaryota</taxon>
        <taxon>Metazoa</taxon>
        <taxon>Chordata</taxon>
        <taxon>Craniata</taxon>
        <taxon>Vertebrata</taxon>
        <taxon>Euteleostomi</taxon>
        <taxon>Mammalia</taxon>
        <taxon>Eutheria</taxon>
        <taxon>Laurasiatheria</taxon>
        <taxon>Artiodactyla</taxon>
        <taxon>Whippomorpha</taxon>
        <taxon>Cetacea</taxon>
        <taxon>Mysticeti</taxon>
        <taxon>Balaenopteridae</taxon>
        <taxon>Balaenoptera</taxon>
    </lineage>
</organism>
<evidence type="ECO:0000256" key="5">
    <source>
        <dbReference type="SAM" id="Phobius"/>
    </source>
</evidence>
<protein>
    <recommendedName>
        <fullName evidence="8">Major facilitator superfamily (MFS) profile domain-containing protein</fullName>
    </recommendedName>
</protein>
<dbReference type="InterPro" id="IPR036259">
    <property type="entry name" value="MFS_trans_sf"/>
</dbReference>
<evidence type="ECO:0000256" key="2">
    <source>
        <dbReference type="ARBA" id="ARBA00022692"/>
    </source>
</evidence>
<dbReference type="EMBL" id="SGJD01002897">
    <property type="protein sequence ID" value="KAB0394152.1"/>
    <property type="molecule type" value="Genomic_DNA"/>
</dbReference>
<comment type="caution">
    <text evidence="6">The sequence shown here is derived from an EMBL/GenBank/DDBJ whole genome shotgun (WGS) entry which is preliminary data.</text>
</comment>
<keyword evidence="3 5" id="KW-1133">Transmembrane helix</keyword>
<evidence type="ECO:0000256" key="1">
    <source>
        <dbReference type="ARBA" id="ARBA00004141"/>
    </source>
</evidence>
<keyword evidence="4 5" id="KW-0472">Membrane</keyword>
<accession>A0A643C2B1</accession>
<dbReference type="GO" id="GO:0015747">
    <property type="term" value="P:urate transport"/>
    <property type="evidence" value="ECO:0007669"/>
    <property type="project" value="TreeGrafter"/>
</dbReference>
<name>A0A643C2B1_BALPH</name>
<dbReference type="GO" id="GO:0016324">
    <property type="term" value="C:apical plasma membrane"/>
    <property type="evidence" value="ECO:0007669"/>
    <property type="project" value="TreeGrafter"/>
</dbReference>
<sequence length="304" mass="33759">CVNDGYFLFYISVPNFCSIRYGIALFLLLCNVIIMSQRVCMSLTMITMVNSTEPHGLSNTSTKEPQDNIKNPVYNWSTEIQGIMLSSIFYGILISQIPAGYLSGIYSLKKMVGSALFLSSLFTLLIPLAAEFGEALVIICRVIQGLFQGVALTTQQVVWIKWAPPLEQVRLTSLSLSGACGCALSLLWFVLFYENPKDHPCISKSEKEYITSALTQQVSSSAPSLPIKAMLKSPPLWVISLCNFAFLWANSFLSLYTPMFINSKFHINVKEVSTPSVLHFMKDFAPISFSPMTLVLALAHPYTT</sequence>
<dbReference type="OrthoDB" id="2985014at2759"/>
<dbReference type="Pfam" id="PF07690">
    <property type="entry name" value="MFS_1"/>
    <property type="match status" value="1"/>
</dbReference>
<feature type="transmembrane region" description="Helical" evidence="5">
    <location>
        <begin position="171"/>
        <end position="193"/>
    </location>
</feature>
<dbReference type="Proteomes" id="UP000437017">
    <property type="component" value="Unassembled WGS sequence"/>
</dbReference>
<dbReference type="AlphaFoldDB" id="A0A643C2B1"/>
<dbReference type="PANTHER" id="PTHR11662">
    <property type="entry name" value="SOLUTE CARRIER FAMILY 17"/>
    <property type="match status" value="1"/>
</dbReference>
<dbReference type="InterPro" id="IPR027378">
    <property type="entry name" value="Nucleotide_channel_N"/>
</dbReference>
<gene>
    <name evidence="6" type="ORF">E2I00_005824</name>
</gene>